<reference evidence="1" key="1">
    <citation type="journal article" date="2015" name="Nature">
        <title>Complex archaea that bridge the gap between prokaryotes and eukaryotes.</title>
        <authorList>
            <person name="Spang A."/>
            <person name="Saw J.H."/>
            <person name="Jorgensen S.L."/>
            <person name="Zaremba-Niedzwiedzka K."/>
            <person name="Martijn J."/>
            <person name="Lind A.E."/>
            <person name="van Eijk R."/>
            <person name="Schleper C."/>
            <person name="Guy L."/>
            <person name="Ettema T.J."/>
        </authorList>
    </citation>
    <scope>NUCLEOTIDE SEQUENCE</scope>
</reference>
<feature type="non-terminal residue" evidence="1">
    <location>
        <position position="1"/>
    </location>
</feature>
<evidence type="ECO:0000313" key="1">
    <source>
        <dbReference type="EMBL" id="KKK77399.1"/>
    </source>
</evidence>
<name>A0A0F9AFY1_9ZZZZ</name>
<comment type="caution">
    <text evidence="1">The sequence shown here is derived from an EMBL/GenBank/DDBJ whole genome shotgun (WGS) entry which is preliminary data.</text>
</comment>
<dbReference type="AlphaFoldDB" id="A0A0F9AFY1"/>
<protein>
    <submittedName>
        <fullName evidence="1">Uncharacterized protein</fullName>
    </submittedName>
</protein>
<dbReference type="EMBL" id="LAZR01054975">
    <property type="protein sequence ID" value="KKK77399.1"/>
    <property type="molecule type" value="Genomic_DNA"/>
</dbReference>
<sequence length="102" mass="10829">YRGAAGDAYGSVAGLPATVTTVANYNLWLQTWGPCFLAPQTPIGTGSLGAHNRQLTFRPDGAIDQHDYNETYNTKAQHAGFILTYSTGGSDGPPLIMLQVSI</sequence>
<proteinExistence type="predicted"/>
<organism evidence="1">
    <name type="scientific">marine sediment metagenome</name>
    <dbReference type="NCBI Taxonomy" id="412755"/>
    <lineage>
        <taxon>unclassified sequences</taxon>
        <taxon>metagenomes</taxon>
        <taxon>ecological metagenomes</taxon>
    </lineage>
</organism>
<gene>
    <name evidence="1" type="ORF">LCGC14_2854030</name>
</gene>
<accession>A0A0F9AFY1</accession>